<evidence type="ECO:0000313" key="2">
    <source>
        <dbReference type="EMBL" id="QTN36803.1"/>
    </source>
</evidence>
<dbReference type="InterPro" id="IPR003615">
    <property type="entry name" value="HNH_nuc"/>
</dbReference>
<dbReference type="CDD" id="cd00085">
    <property type="entry name" value="HNHc"/>
    <property type="match status" value="1"/>
</dbReference>
<proteinExistence type="predicted"/>
<gene>
    <name evidence="2" type="ORF">HZ995_04615</name>
</gene>
<protein>
    <submittedName>
        <fullName evidence="2">HNH endonuclease</fullName>
    </submittedName>
</protein>
<dbReference type="InterPro" id="IPR058712">
    <property type="entry name" value="SRA_ScoMcrA"/>
</dbReference>
<dbReference type="SMART" id="SM00507">
    <property type="entry name" value="HNHc"/>
    <property type="match status" value="1"/>
</dbReference>
<sequence>MSWGFLPGRTYHRRNDIHKHFSGQQQGGIITPANHNLVILITGSAGEQHGYGDRIRDDGVFEYFGEGQVGDMQMVRGNKRILEHSEQGRDLLLFQKVNKGLRFEGEFVCQGFHHEIAPDTEGNSRQAIVFELVPIEALSEDLAESPPTQDELRKMREKAYEAARSDPRKRSANSSLFERSRVVRDYVLARANGRCEYCQSTAPFITTKGSPFLEVHHIMRLSDGGPDSPEHLIGLCPNCHRQAHYGADREACNEQMAEISRKSESAPTDN</sequence>
<dbReference type="EMBL" id="CP060010">
    <property type="protein sequence ID" value="QTN36803.1"/>
    <property type="molecule type" value="Genomic_DNA"/>
</dbReference>
<dbReference type="GO" id="GO:0003676">
    <property type="term" value="F:nucleic acid binding"/>
    <property type="evidence" value="ECO:0007669"/>
    <property type="project" value="InterPro"/>
</dbReference>
<dbReference type="Proteomes" id="UP000665026">
    <property type="component" value="Chromosome"/>
</dbReference>
<keyword evidence="2" id="KW-0540">Nuclease</keyword>
<dbReference type="Pfam" id="PF01844">
    <property type="entry name" value="HNH"/>
    <property type="match status" value="1"/>
</dbReference>
<dbReference type="Pfam" id="PF26348">
    <property type="entry name" value="SRA_ScoMcrA"/>
    <property type="match status" value="1"/>
</dbReference>
<dbReference type="RefSeq" id="WP_209357499.1">
    <property type="nucleotide sequence ID" value="NZ_CP060010.1"/>
</dbReference>
<evidence type="ECO:0000313" key="3">
    <source>
        <dbReference type="Proteomes" id="UP000665026"/>
    </source>
</evidence>
<name>A0A975ER36_9RHOB</name>
<accession>A0A975ER36</accession>
<dbReference type="GO" id="GO:0004519">
    <property type="term" value="F:endonuclease activity"/>
    <property type="evidence" value="ECO:0007669"/>
    <property type="project" value="UniProtKB-KW"/>
</dbReference>
<dbReference type="AlphaFoldDB" id="A0A975ER36"/>
<keyword evidence="2" id="KW-0255">Endonuclease</keyword>
<keyword evidence="2" id="KW-0378">Hydrolase</keyword>
<feature type="domain" description="HNH nuclease" evidence="1">
    <location>
        <begin position="182"/>
        <end position="241"/>
    </location>
</feature>
<evidence type="ECO:0000259" key="1">
    <source>
        <dbReference type="SMART" id="SM00507"/>
    </source>
</evidence>
<organism evidence="2 3">
    <name type="scientific">Cognatishimia activa</name>
    <dbReference type="NCBI Taxonomy" id="1715691"/>
    <lineage>
        <taxon>Bacteria</taxon>
        <taxon>Pseudomonadati</taxon>
        <taxon>Pseudomonadota</taxon>
        <taxon>Alphaproteobacteria</taxon>
        <taxon>Rhodobacterales</taxon>
        <taxon>Paracoccaceae</taxon>
        <taxon>Cognatishimia</taxon>
    </lineage>
</organism>
<dbReference type="GO" id="GO:0008270">
    <property type="term" value="F:zinc ion binding"/>
    <property type="evidence" value="ECO:0007669"/>
    <property type="project" value="InterPro"/>
</dbReference>
<dbReference type="Gene3D" id="1.10.30.50">
    <property type="match status" value="1"/>
</dbReference>
<dbReference type="InterPro" id="IPR002711">
    <property type="entry name" value="HNH"/>
</dbReference>
<reference evidence="2" key="1">
    <citation type="submission" date="2020-07" db="EMBL/GenBank/DDBJ databases">
        <title>Genome sequences of bacteria associated with the marine, planktonic diatom Thalassiosira profunda strain ECT2AJA-044.</title>
        <authorList>
            <person name="Gargas C.B."/>
            <person name="Roberts W.R."/>
            <person name="Alverson A.J."/>
        </authorList>
    </citation>
    <scope>NUCLEOTIDE SEQUENCE</scope>
    <source>
        <strain evidence="2">ECT2AJA-044</strain>
    </source>
</reference>
<dbReference type="KEGG" id="cact:HZ995_04615"/>